<sequence length="108" mass="11935">MVRSKALDLGRVAAWAMGWREAEFEWEKIKALRGREARPVGGRACMKNGFEASTSRGTECVPVTQNSISAQAQTSELKTAQAEPSHLKISQCEVRPESDYQCSGFNTQ</sequence>
<proteinExistence type="predicted"/>
<accession>A0AAV7P2G4</accession>
<gene>
    <name evidence="1" type="ORF">NDU88_009167</name>
</gene>
<name>A0AAV7P2G4_PLEWA</name>
<keyword evidence="2" id="KW-1185">Reference proteome</keyword>
<evidence type="ECO:0000313" key="1">
    <source>
        <dbReference type="EMBL" id="KAJ1121039.1"/>
    </source>
</evidence>
<dbReference type="EMBL" id="JANPWB010000012">
    <property type="protein sequence ID" value="KAJ1121039.1"/>
    <property type="molecule type" value="Genomic_DNA"/>
</dbReference>
<evidence type="ECO:0000313" key="2">
    <source>
        <dbReference type="Proteomes" id="UP001066276"/>
    </source>
</evidence>
<dbReference type="AlphaFoldDB" id="A0AAV7P2G4"/>
<protein>
    <submittedName>
        <fullName evidence="1">Uncharacterized protein</fullName>
    </submittedName>
</protein>
<organism evidence="1 2">
    <name type="scientific">Pleurodeles waltl</name>
    <name type="common">Iberian ribbed newt</name>
    <dbReference type="NCBI Taxonomy" id="8319"/>
    <lineage>
        <taxon>Eukaryota</taxon>
        <taxon>Metazoa</taxon>
        <taxon>Chordata</taxon>
        <taxon>Craniata</taxon>
        <taxon>Vertebrata</taxon>
        <taxon>Euteleostomi</taxon>
        <taxon>Amphibia</taxon>
        <taxon>Batrachia</taxon>
        <taxon>Caudata</taxon>
        <taxon>Salamandroidea</taxon>
        <taxon>Salamandridae</taxon>
        <taxon>Pleurodelinae</taxon>
        <taxon>Pleurodeles</taxon>
    </lineage>
</organism>
<dbReference type="Proteomes" id="UP001066276">
    <property type="component" value="Chromosome 8"/>
</dbReference>
<reference evidence="1" key="1">
    <citation type="journal article" date="2022" name="bioRxiv">
        <title>Sequencing and chromosome-scale assembly of the giantPleurodeles waltlgenome.</title>
        <authorList>
            <person name="Brown T."/>
            <person name="Elewa A."/>
            <person name="Iarovenko S."/>
            <person name="Subramanian E."/>
            <person name="Araus A.J."/>
            <person name="Petzold A."/>
            <person name="Susuki M."/>
            <person name="Suzuki K.-i.T."/>
            <person name="Hayashi T."/>
            <person name="Toyoda A."/>
            <person name="Oliveira C."/>
            <person name="Osipova E."/>
            <person name="Leigh N.D."/>
            <person name="Simon A."/>
            <person name="Yun M.H."/>
        </authorList>
    </citation>
    <scope>NUCLEOTIDE SEQUENCE</scope>
    <source>
        <strain evidence="1">20211129_DDA</strain>
        <tissue evidence="1">Liver</tissue>
    </source>
</reference>
<comment type="caution">
    <text evidence="1">The sequence shown here is derived from an EMBL/GenBank/DDBJ whole genome shotgun (WGS) entry which is preliminary data.</text>
</comment>